<sequence length="67" mass="7667">MEPAKAAEARFWDRMAELRIPDGEAWEALRVALAEIQDGAHHTDPWTVAVERLAADRQRPSDREPMQ</sequence>
<dbReference type="EMBL" id="FNOK01000018">
    <property type="protein sequence ID" value="SDX97443.1"/>
    <property type="molecule type" value="Genomic_DNA"/>
</dbReference>
<dbReference type="Proteomes" id="UP000199529">
    <property type="component" value="Unassembled WGS sequence"/>
</dbReference>
<keyword evidence="2" id="KW-1185">Reference proteome</keyword>
<organism evidence="1 2">
    <name type="scientific">Saccharopolyspora shandongensis</name>
    <dbReference type="NCBI Taxonomy" id="418495"/>
    <lineage>
        <taxon>Bacteria</taxon>
        <taxon>Bacillati</taxon>
        <taxon>Actinomycetota</taxon>
        <taxon>Actinomycetes</taxon>
        <taxon>Pseudonocardiales</taxon>
        <taxon>Pseudonocardiaceae</taxon>
        <taxon>Saccharopolyspora</taxon>
    </lineage>
</organism>
<name>A0A1H3G2A6_9PSEU</name>
<proteinExistence type="predicted"/>
<evidence type="ECO:0000313" key="1">
    <source>
        <dbReference type="EMBL" id="SDX97443.1"/>
    </source>
</evidence>
<accession>A0A1H3G2A6</accession>
<gene>
    <name evidence="1" type="ORF">SAMN05216215_101818</name>
</gene>
<dbReference type="AlphaFoldDB" id="A0A1H3G2A6"/>
<reference evidence="2" key="1">
    <citation type="submission" date="2016-10" db="EMBL/GenBank/DDBJ databases">
        <authorList>
            <person name="Varghese N."/>
            <person name="Submissions S."/>
        </authorList>
    </citation>
    <scope>NUCLEOTIDE SEQUENCE [LARGE SCALE GENOMIC DNA]</scope>
    <source>
        <strain evidence="2">CGMCC 4.3530</strain>
    </source>
</reference>
<protein>
    <submittedName>
        <fullName evidence="1">Uncharacterized protein</fullName>
    </submittedName>
</protein>
<evidence type="ECO:0000313" key="2">
    <source>
        <dbReference type="Proteomes" id="UP000199529"/>
    </source>
</evidence>